<feature type="region of interest" description="Disordered" evidence="10">
    <location>
        <begin position="360"/>
        <end position="381"/>
    </location>
</feature>
<evidence type="ECO:0000259" key="12">
    <source>
        <dbReference type="PROSITE" id="PS50262"/>
    </source>
</evidence>
<name>A0AAV6TC19_SOLSE</name>
<proteinExistence type="predicted"/>
<dbReference type="GO" id="GO:0060326">
    <property type="term" value="P:cell chemotaxis"/>
    <property type="evidence" value="ECO:0007669"/>
    <property type="project" value="TreeGrafter"/>
</dbReference>
<dbReference type="GO" id="GO:0007204">
    <property type="term" value="P:positive regulation of cytosolic calcium ion concentration"/>
    <property type="evidence" value="ECO:0007669"/>
    <property type="project" value="TreeGrafter"/>
</dbReference>
<dbReference type="Pfam" id="PF00001">
    <property type="entry name" value="7tm_1"/>
    <property type="match status" value="1"/>
</dbReference>
<keyword evidence="5" id="KW-0297">G-protein coupled receptor</keyword>
<keyword evidence="6 11" id="KW-0472">Membrane</keyword>
<dbReference type="InterPro" id="IPR000276">
    <property type="entry name" value="GPCR_Rhodpsn"/>
</dbReference>
<evidence type="ECO:0000256" key="9">
    <source>
        <dbReference type="ARBA" id="ARBA00023224"/>
    </source>
</evidence>
<keyword evidence="7" id="KW-1015">Disulfide bond</keyword>
<feature type="transmembrane region" description="Helical" evidence="11">
    <location>
        <begin position="314"/>
        <end position="337"/>
    </location>
</feature>
<evidence type="ECO:0000313" key="13">
    <source>
        <dbReference type="EMBL" id="KAG7527040.1"/>
    </source>
</evidence>
<dbReference type="PROSITE" id="PS50262">
    <property type="entry name" value="G_PROTEIN_RECEP_F1_2"/>
    <property type="match status" value="1"/>
</dbReference>
<keyword evidence="14" id="KW-1185">Reference proteome</keyword>
<dbReference type="GO" id="GO:0019957">
    <property type="term" value="F:C-C chemokine binding"/>
    <property type="evidence" value="ECO:0007669"/>
    <property type="project" value="TreeGrafter"/>
</dbReference>
<dbReference type="GO" id="GO:0019722">
    <property type="term" value="P:calcium-mediated signaling"/>
    <property type="evidence" value="ECO:0007669"/>
    <property type="project" value="TreeGrafter"/>
</dbReference>
<gene>
    <name evidence="13" type="ORF">JOB18_048445</name>
</gene>
<dbReference type="EMBL" id="JAGKHQ010000001">
    <property type="protein sequence ID" value="KAG7527040.1"/>
    <property type="molecule type" value="Genomic_DNA"/>
</dbReference>
<dbReference type="InterPro" id="IPR017452">
    <property type="entry name" value="GPCR_Rhodpsn_7TM"/>
</dbReference>
<evidence type="ECO:0000256" key="3">
    <source>
        <dbReference type="ARBA" id="ARBA00022692"/>
    </source>
</evidence>
<feature type="transmembrane region" description="Helical" evidence="11">
    <location>
        <begin position="103"/>
        <end position="122"/>
    </location>
</feature>
<dbReference type="GO" id="GO:0006955">
    <property type="term" value="P:immune response"/>
    <property type="evidence" value="ECO:0007669"/>
    <property type="project" value="TreeGrafter"/>
</dbReference>
<reference evidence="13 14" key="1">
    <citation type="journal article" date="2021" name="Sci. Rep.">
        <title>Chromosome anchoring in Senegalese sole (Solea senegalensis) reveals sex-associated markers and genome rearrangements in flatfish.</title>
        <authorList>
            <person name="Guerrero-Cozar I."/>
            <person name="Gomez-Garrido J."/>
            <person name="Berbel C."/>
            <person name="Martinez-Blanch J.F."/>
            <person name="Alioto T."/>
            <person name="Claros M.G."/>
            <person name="Gagnaire P.A."/>
            <person name="Manchado M."/>
        </authorList>
    </citation>
    <scope>NUCLEOTIDE SEQUENCE [LARGE SCALE GENOMIC DNA]</scope>
    <source>
        <strain evidence="13">Sse05_10M</strain>
    </source>
</reference>
<dbReference type="InterPro" id="IPR050119">
    <property type="entry name" value="CCR1-9-like"/>
</dbReference>
<keyword evidence="4 11" id="KW-1133">Transmembrane helix</keyword>
<dbReference type="GO" id="GO:0016493">
    <property type="term" value="F:C-C chemokine receptor activity"/>
    <property type="evidence" value="ECO:0007669"/>
    <property type="project" value="TreeGrafter"/>
</dbReference>
<feature type="transmembrane region" description="Helical" evidence="11">
    <location>
        <begin position="70"/>
        <end position="91"/>
    </location>
</feature>
<evidence type="ECO:0000256" key="5">
    <source>
        <dbReference type="ARBA" id="ARBA00023040"/>
    </source>
</evidence>
<dbReference type="AlphaFoldDB" id="A0AAV6TC19"/>
<dbReference type="PANTHER" id="PTHR10489">
    <property type="entry name" value="CELL ADHESION MOLECULE"/>
    <property type="match status" value="1"/>
</dbReference>
<feature type="transmembrane region" description="Helical" evidence="11">
    <location>
        <begin position="178"/>
        <end position="196"/>
    </location>
</feature>
<comment type="subcellular location">
    <subcellularLocation>
        <location evidence="1">Cell membrane</location>
        <topology evidence="1">Multi-pass membrane protein</topology>
    </subcellularLocation>
</comment>
<feature type="transmembrane region" description="Helical" evidence="11">
    <location>
        <begin position="272"/>
        <end position="294"/>
    </location>
</feature>
<keyword evidence="8 13" id="KW-0675">Receptor</keyword>
<keyword evidence="2" id="KW-1003">Cell membrane</keyword>
<keyword evidence="3 11" id="KW-0812">Transmembrane</keyword>
<evidence type="ECO:0000256" key="4">
    <source>
        <dbReference type="ARBA" id="ARBA00022989"/>
    </source>
</evidence>
<evidence type="ECO:0000256" key="1">
    <source>
        <dbReference type="ARBA" id="ARBA00004651"/>
    </source>
</evidence>
<dbReference type="Proteomes" id="UP000693946">
    <property type="component" value="Linkage Group LG1"/>
</dbReference>
<dbReference type="PROSITE" id="PS00237">
    <property type="entry name" value="G_PROTEIN_RECEP_F1_1"/>
    <property type="match status" value="1"/>
</dbReference>
<dbReference type="GO" id="GO:0009897">
    <property type="term" value="C:external side of plasma membrane"/>
    <property type="evidence" value="ECO:0007669"/>
    <property type="project" value="TreeGrafter"/>
</dbReference>
<accession>A0AAV6TC19</accession>
<evidence type="ECO:0000313" key="14">
    <source>
        <dbReference type="Proteomes" id="UP000693946"/>
    </source>
</evidence>
<evidence type="ECO:0000256" key="10">
    <source>
        <dbReference type="SAM" id="MobiDB-lite"/>
    </source>
</evidence>
<organism evidence="13 14">
    <name type="scientific">Solea senegalensis</name>
    <name type="common">Senegalese sole</name>
    <dbReference type="NCBI Taxonomy" id="28829"/>
    <lineage>
        <taxon>Eukaryota</taxon>
        <taxon>Metazoa</taxon>
        <taxon>Chordata</taxon>
        <taxon>Craniata</taxon>
        <taxon>Vertebrata</taxon>
        <taxon>Euteleostomi</taxon>
        <taxon>Actinopterygii</taxon>
        <taxon>Neopterygii</taxon>
        <taxon>Teleostei</taxon>
        <taxon>Neoteleostei</taxon>
        <taxon>Acanthomorphata</taxon>
        <taxon>Carangaria</taxon>
        <taxon>Pleuronectiformes</taxon>
        <taxon>Pleuronectoidei</taxon>
        <taxon>Soleidae</taxon>
        <taxon>Solea</taxon>
    </lineage>
</organism>
<evidence type="ECO:0000256" key="7">
    <source>
        <dbReference type="ARBA" id="ARBA00023157"/>
    </source>
</evidence>
<sequence>MSHSEITSARFLMLQTLSAPAMDTDEDSYAAFLDLFNDTNTSDTSYVVNENVKICSKQVVNQFGARIIPVFYYVNFLLSYLGNGLVLLIIYKYEKLSTVTNIFLLNLVLSNLLFAGSLPFWAAYHQREWIFGKALCKMVSSAYFIGFYSSILFLTLLTFDRYLAVVHAIAAAKSRKRAYAVVASVTVWCVSVVASVKELVLQNVWDSPFNGLVCEETGYSDSVMNMWRLVSYYQQFLLFFLLPLFMVMYCYVSITVRILSTRMKEKCRAIKLIFVIVFTFFVCWTPYNIVVLLQAVQISSPTEDDDSCSERLTYALYVTRNIAYLYCCISPVFYTFVGKKFQSHFKRLMVKNIPCLKRHMSPSSYSTRSTSQRTPHSAYEY</sequence>
<evidence type="ECO:0000256" key="11">
    <source>
        <dbReference type="SAM" id="Phobius"/>
    </source>
</evidence>
<feature type="domain" description="G-protein coupled receptors family 1 profile" evidence="12">
    <location>
        <begin position="82"/>
        <end position="334"/>
    </location>
</feature>
<dbReference type="FunFam" id="1.20.1070.10:FF:000130">
    <property type="entry name" value="Chemokine (C-C motif) receptor 2"/>
    <property type="match status" value="1"/>
</dbReference>
<evidence type="ECO:0000256" key="6">
    <source>
        <dbReference type="ARBA" id="ARBA00023136"/>
    </source>
</evidence>
<protein>
    <submittedName>
        <fullName evidence="13">C-C chemokine receptor type 3-like</fullName>
    </submittedName>
</protein>
<evidence type="ECO:0000256" key="2">
    <source>
        <dbReference type="ARBA" id="ARBA00022475"/>
    </source>
</evidence>
<comment type="caution">
    <text evidence="13">The sequence shown here is derived from an EMBL/GenBank/DDBJ whole genome shotgun (WGS) entry which is preliminary data.</text>
</comment>
<dbReference type="PANTHER" id="PTHR10489:SF922">
    <property type="entry name" value="C-C CHEMOKINE RECEPTOR FAMILY-LIKE-RELATED"/>
    <property type="match status" value="1"/>
</dbReference>
<feature type="compositionally biased region" description="Low complexity" evidence="10">
    <location>
        <begin position="361"/>
        <end position="375"/>
    </location>
</feature>
<feature type="transmembrane region" description="Helical" evidence="11">
    <location>
        <begin position="142"/>
        <end position="166"/>
    </location>
</feature>
<feature type="transmembrane region" description="Helical" evidence="11">
    <location>
        <begin position="232"/>
        <end position="252"/>
    </location>
</feature>
<evidence type="ECO:0000256" key="8">
    <source>
        <dbReference type="ARBA" id="ARBA00023170"/>
    </source>
</evidence>
<keyword evidence="9" id="KW-0807">Transducer</keyword>
<dbReference type="SUPFAM" id="SSF81321">
    <property type="entry name" value="Family A G protein-coupled receptor-like"/>
    <property type="match status" value="1"/>
</dbReference>